<protein>
    <submittedName>
        <fullName evidence="8">Biopolymer transporter ExbD</fullName>
    </submittedName>
</protein>
<evidence type="ECO:0000256" key="6">
    <source>
        <dbReference type="ARBA" id="ARBA00023136"/>
    </source>
</evidence>
<comment type="caution">
    <text evidence="8">The sequence shown here is derived from an EMBL/GenBank/DDBJ whole genome shotgun (WGS) entry which is preliminary data.</text>
</comment>
<name>A0A437RSG5_9BURK</name>
<dbReference type="GO" id="GO:0015031">
    <property type="term" value="P:protein transport"/>
    <property type="evidence" value="ECO:0007669"/>
    <property type="project" value="UniProtKB-KW"/>
</dbReference>
<reference evidence="8 9" key="1">
    <citation type="submission" date="2019-01" db="EMBL/GenBank/DDBJ databases">
        <authorList>
            <person name="Chen W.-M."/>
        </authorList>
    </citation>
    <scope>NUCLEOTIDE SEQUENCE [LARGE SCALE GENOMIC DNA]</scope>
    <source>
        <strain evidence="8 9">KYPY4</strain>
    </source>
</reference>
<evidence type="ECO:0000256" key="1">
    <source>
        <dbReference type="ARBA" id="ARBA00004162"/>
    </source>
</evidence>
<evidence type="ECO:0000313" key="9">
    <source>
        <dbReference type="Proteomes" id="UP000285575"/>
    </source>
</evidence>
<evidence type="ECO:0000256" key="7">
    <source>
        <dbReference type="RuleBase" id="RU003879"/>
    </source>
</evidence>
<evidence type="ECO:0000256" key="3">
    <source>
        <dbReference type="ARBA" id="ARBA00022475"/>
    </source>
</evidence>
<organism evidence="8 9">
    <name type="scientific">Rubrivivax rivuli</name>
    <dbReference type="NCBI Taxonomy" id="1862385"/>
    <lineage>
        <taxon>Bacteria</taxon>
        <taxon>Pseudomonadati</taxon>
        <taxon>Pseudomonadota</taxon>
        <taxon>Betaproteobacteria</taxon>
        <taxon>Burkholderiales</taxon>
        <taxon>Sphaerotilaceae</taxon>
        <taxon>Rubrivivax</taxon>
    </lineage>
</organism>
<keyword evidence="6" id="KW-0472">Membrane</keyword>
<dbReference type="Gene3D" id="3.30.420.270">
    <property type="match status" value="1"/>
</dbReference>
<dbReference type="GO" id="GO:0022857">
    <property type="term" value="F:transmembrane transporter activity"/>
    <property type="evidence" value="ECO:0007669"/>
    <property type="project" value="InterPro"/>
</dbReference>
<keyword evidence="4 7" id="KW-0812">Transmembrane</keyword>
<evidence type="ECO:0000256" key="5">
    <source>
        <dbReference type="ARBA" id="ARBA00022989"/>
    </source>
</evidence>
<evidence type="ECO:0000256" key="2">
    <source>
        <dbReference type="ARBA" id="ARBA00005811"/>
    </source>
</evidence>
<dbReference type="PANTHER" id="PTHR30558:SF7">
    <property type="entry name" value="TOL-PAL SYSTEM PROTEIN TOLR"/>
    <property type="match status" value="1"/>
</dbReference>
<keyword evidence="3" id="KW-1003">Cell membrane</keyword>
<dbReference type="RefSeq" id="WP_128227340.1">
    <property type="nucleotide sequence ID" value="NZ_SACR01000001.1"/>
</dbReference>
<dbReference type="Pfam" id="PF02472">
    <property type="entry name" value="ExbD"/>
    <property type="match status" value="1"/>
</dbReference>
<dbReference type="AlphaFoldDB" id="A0A437RSG5"/>
<keyword evidence="9" id="KW-1185">Reference proteome</keyword>
<gene>
    <name evidence="8" type="ORF">EOE66_03910</name>
</gene>
<keyword evidence="7" id="KW-0653">Protein transport</keyword>
<evidence type="ECO:0000256" key="4">
    <source>
        <dbReference type="ARBA" id="ARBA00022692"/>
    </source>
</evidence>
<dbReference type="OrthoDB" id="5294637at2"/>
<dbReference type="PANTHER" id="PTHR30558">
    <property type="entry name" value="EXBD MEMBRANE COMPONENT OF PMF-DRIVEN MACROMOLECULE IMPORT SYSTEM"/>
    <property type="match status" value="1"/>
</dbReference>
<keyword evidence="5" id="KW-1133">Transmembrane helix</keyword>
<keyword evidence="7" id="KW-0813">Transport</keyword>
<comment type="similarity">
    <text evidence="2 7">Belongs to the ExbD/TolR family.</text>
</comment>
<comment type="subcellular location">
    <subcellularLocation>
        <location evidence="1">Cell membrane</location>
        <topology evidence="1">Single-pass membrane protein</topology>
    </subcellularLocation>
    <subcellularLocation>
        <location evidence="7">Cell membrane</location>
        <topology evidence="7">Single-pass type II membrane protein</topology>
    </subcellularLocation>
</comment>
<dbReference type="EMBL" id="SACR01000001">
    <property type="protein sequence ID" value="RVU49707.1"/>
    <property type="molecule type" value="Genomic_DNA"/>
</dbReference>
<sequence>MATLSPLQKRAQRKARNSTAMDMNLVALIDVFTILIFFLLSSATGVETLVSPKAVELPLANSIQAPKDTVVLVVAGDEILADGRRVALVSEALASKDDLIPGLKAELDVLASRQAVRAENRERLAAEGQAVTIMADKTVPYQLLRKVMATCARANFSDVSFAVRQRVEG</sequence>
<accession>A0A437RSG5</accession>
<dbReference type="InterPro" id="IPR003400">
    <property type="entry name" value="ExbD"/>
</dbReference>
<dbReference type="GO" id="GO:0005886">
    <property type="term" value="C:plasma membrane"/>
    <property type="evidence" value="ECO:0007669"/>
    <property type="project" value="UniProtKB-SubCell"/>
</dbReference>
<evidence type="ECO:0000313" key="8">
    <source>
        <dbReference type="EMBL" id="RVU49707.1"/>
    </source>
</evidence>
<dbReference type="Proteomes" id="UP000285575">
    <property type="component" value="Unassembled WGS sequence"/>
</dbReference>
<proteinExistence type="inferred from homology"/>